<keyword evidence="3" id="KW-1185">Reference proteome</keyword>
<organism evidence="2 3">
    <name type="scientific">Paramecium octaurelia</name>
    <dbReference type="NCBI Taxonomy" id="43137"/>
    <lineage>
        <taxon>Eukaryota</taxon>
        <taxon>Sar</taxon>
        <taxon>Alveolata</taxon>
        <taxon>Ciliophora</taxon>
        <taxon>Intramacronucleata</taxon>
        <taxon>Oligohymenophorea</taxon>
        <taxon>Peniculida</taxon>
        <taxon>Parameciidae</taxon>
        <taxon>Paramecium</taxon>
    </lineage>
</organism>
<dbReference type="OMA" id="YKSICLK"/>
<dbReference type="EMBL" id="CAJJDP010000094">
    <property type="protein sequence ID" value="CAD8189680.1"/>
    <property type="molecule type" value="Genomic_DNA"/>
</dbReference>
<evidence type="ECO:0000256" key="1">
    <source>
        <dbReference type="SAM" id="Coils"/>
    </source>
</evidence>
<name>A0A8S1WLU9_PAROT</name>
<dbReference type="OrthoDB" id="309380at2759"/>
<dbReference type="AlphaFoldDB" id="A0A8S1WLU9"/>
<protein>
    <submittedName>
        <fullName evidence="2">Uncharacterized protein</fullName>
    </submittedName>
</protein>
<sequence>MSQQNRNQTAQSKQSQNLENCYSTKIKDKKYNFMNIYYKDQIMICDLILLWEYGCLKEKLNTNGFHQFWILMREFHRQQQNKQTILNCCTIRKLENKFLISTDFSLNINYKTLLQQFDELLIKLQQFIDHDKGKDLAFIINSAFEIYSKLNANVQTLNENEIIDGIQRRFFIKQYLKQSNDNEGKYMSYFKEINLKLKNLQFYQQIQIYDLLIESDAETLEQVYIYVKNETALQFQFQVKEQRIINDLELNNYFLASLQITDQIIQDKTVAEEFLRMEMEDKNEFIQNKFNGMLKELENYQITFHDNINNQDQRFIKFKEELINQLKLKYWIFEKELTLYCQDDQLNNYINKTFNRYYKSICLKLPIKKLFQEFIQIIIDNDKMEGVIARILDFKIQSINKYVLDHVQKHNIVDIDQKLEQLYKKKKQKYLVKLNNNPIYLQQVDIVIDYCNKISTMIAIENSSAIVDFTNSNQLQLLQSFLSIVVPNYEYLSHDEQFLLELFKETNKFCPDLSIVKSTQFLVFQQKIQFRIPKQELQTIVDNEQIQERIKLKYLNYEKFDINKLLSQYKDFKQSPSLLYDNRIWEEHHKSLISECVNFFVEQAQQQKRQRLNEQKKKLQQKYESYFLIPFGWVEIIFLKSFEESKEEELMKKIDVFFLKMTEEEEQELNTLKTYGDIEDNVIKNRKQQIREYFHSLEKKNYQSFEELKQDVKIEIKKNREQQFKQIYELKYYIDFVHQEYLKICQEIFIQPPTLFERFKVEKQAKSNEMVDIKVQVMSFYKEQLLNHLRQHIDR</sequence>
<proteinExistence type="predicted"/>
<comment type="caution">
    <text evidence="2">The sequence shown here is derived from an EMBL/GenBank/DDBJ whole genome shotgun (WGS) entry which is preliminary data.</text>
</comment>
<reference evidence="2" key="1">
    <citation type="submission" date="2021-01" db="EMBL/GenBank/DDBJ databases">
        <authorList>
            <consortium name="Genoscope - CEA"/>
            <person name="William W."/>
        </authorList>
    </citation>
    <scope>NUCLEOTIDE SEQUENCE</scope>
</reference>
<gene>
    <name evidence="2" type="ORF">POCTA_138.1.T0950181</name>
</gene>
<dbReference type="Proteomes" id="UP000683925">
    <property type="component" value="Unassembled WGS sequence"/>
</dbReference>
<evidence type="ECO:0000313" key="3">
    <source>
        <dbReference type="Proteomes" id="UP000683925"/>
    </source>
</evidence>
<feature type="coiled-coil region" evidence="1">
    <location>
        <begin position="602"/>
        <end position="629"/>
    </location>
</feature>
<accession>A0A8S1WLU9</accession>
<evidence type="ECO:0000313" key="2">
    <source>
        <dbReference type="EMBL" id="CAD8189680.1"/>
    </source>
</evidence>
<keyword evidence="1" id="KW-0175">Coiled coil</keyword>